<proteinExistence type="predicted"/>
<sequence length="83" mass="9504">MLRSGNRVYEGKSKFESSQAGPLQSLKFQCLINLVDQQQIETGYLKTSISYHDEVIRLCPEKPSLKIKYNPRIFGKSSKLILI</sequence>
<protein>
    <submittedName>
        <fullName evidence="1">Uncharacterized protein</fullName>
    </submittedName>
</protein>
<dbReference type="EMBL" id="VXIT01000006">
    <property type="protein sequence ID" value="KAA6411803.1"/>
    <property type="molecule type" value="Genomic_DNA"/>
</dbReference>
<dbReference type="AlphaFoldDB" id="A0A5M8PQI2"/>
<organism evidence="1 2">
    <name type="scientific">Lasallia pustulata</name>
    <dbReference type="NCBI Taxonomy" id="136370"/>
    <lineage>
        <taxon>Eukaryota</taxon>
        <taxon>Fungi</taxon>
        <taxon>Dikarya</taxon>
        <taxon>Ascomycota</taxon>
        <taxon>Pezizomycotina</taxon>
        <taxon>Lecanoromycetes</taxon>
        <taxon>OSLEUM clade</taxon>
        <taxon>Umbilicariomycetidae</taxon>
        <taxon>Umbilicariales</taxon>
        <taxon>Umbilicariaceae</taxon>
        <taxon>Lasallia</taxon>
    </lineage>
</organism>
<evidence type="ECO:0000313" key="2">
    <source>
        <dbReference type="Proteomes" id="UP000324767"/>
    </source>
</evidence>
<dbReference type="Proteomes" id="UP000324767">
    <property type="component" value="Unassembled WGS sequence"/>
</dbReference>
<gene>
    <name evidence="1" type="ORF">FRX48_03953</name>
</gene>
<reference evidence="1 2" key="1">
    <citation type="submission" date="2019-09" db="EMBL/GenBank/DDBJ databases">
        <title>The hologenome of the rock-dwelling lichen Lasallia pustulata.</title>
        <authorList>
            <person name="Greshake Tzovaras B."/>
            <person name="Segers F."/>
            <person name="Bicker A."/>
            <person name="Dal Grande F."/>
            <person name="Otte J."/>
            <person name="Hankeln T."/>
            <person name="Schmitt I."/>
            <person name="Ebersberger I."/>
        </authorList>
    </citation>
    <scope>NUCLEOTIDE SEQUENCE [LARGE SCALE GENOMIC DNA]</scope>
    <source>
        <strain evidence="1">A1-1</strain>
    </source>
</reference>
<comment type="caution">
    <text evidence="1">The sequence shown here is derived from an EMBL/GenBank/DDBJ whole genome shotgun (WGS) entry which is preliminary data.</text>
</comment>
<name>A0A5M8PQI2_9LECA</name>
<evidence type="ECO:0000313" key="1">
    <source>
        <dbReference type="EMBL" id="KAA6411803.1"/>
    </source>
</evidence>
<accession>A0A5M8PQI2</accession>